<dbReference type="GO" id="GO:0016779">
    <property type="term" value="F:nucleotidyltransferase activity"/>
    <property type="evidence" value="ECO:0007669"/>
    <property type="project" value="UniProtKB-KW"/>
</dbReference>
<dbReference type="EMBL" id="MK937592">
    <property type="protein sequence ID" value="QDH91790.1"/>
    <property type="molecule type" value="Genomic_DNA"/>
</dbReference>
<dbReference type="Gene3D" id="3.40.1360.10">
    <property type="match status" value="1"/>
</dbReference>
<feature type="domain" description="Toprim" evidence="7">
    <location>
        <begin position="239"/>
        <end position="309"/>
    </location>
</feature>
<protein>
    <submittedName>
        <fullName evidence="8">DNA primase</fullName>
    </submittedName>
</protein>
<evidence type="ECO:0000259" key="7">
    <source>
        <dbReference type="SMART" id="SM00493"/>
    </source>
</evidence>
<keyword evidence="6" id="KW-0804">Transcription</keyword>
<keyword evidence="1" id="KW-0240">DNA-directed RNA polymerase</keyword>
<dbReference type="InterPro" id="IPR006171">
    <property type="entry name" value="TOPRIM_dom"/>
</dbReference>
<name>A0A514DDV4_9CAUD</name>
<keyword evidence="5" id="KW-0235">DNA replication</keyword>
<dbReference type="GO" id="GO:0006269">
    <property type="term" value="P:DNA replication, synthesis of primer"/>
    <property type="evidence" value="ECO:0007669"/>
    <property type="project" value="UniProtKB-KW"/>
</dbReference>
<evidence type="ECO:0000256" key="6">
    <source>
        <dbReference type="ARBA" id="ARBA00023163"/>
    </source>
</evidence>
<organism evidence="8 9">
    <name type="scientific">Mycobacterium phage Phrappuccino</name>
    <dbReference type="NCBI Taxonomy" id="2591223"/>
    <lineage>
        <taxon>Viruses</taxon>
        <taxon>Duplodnaviria</taxon>
        <taxon>Heunggongvirae</taxon>
        <taxon>Uroviricota</taxon>
        <taxon>Caudoviricetes</taxon>
        <taxon>Phrappuccinovirus</taxon>
        <taxon>Phrappuccinovirus phrappuccino</taxon>
        <taxon>Phreappuccinovirus Phrappuccino</taxon>
    </lineage>
</organism>
<evidence type="ECO:0000313" key="9">
    <source>
        <dbReference type="Proteomes" id="UP000316777"/>
    </source>
</evidence>
<evidence type="ECO:0000256" key="3">
    <source>
        <dbReference type="ARBA" id="ARBA00022679"/>
    </source>
</evidence>
<dbReference type="Pfam" id="PF13155">
    <property type="entry name" value="Toprim_2"/>
    <property type="match status" value="1"/>
</dbReference>
<evidence type="ECO:0000313" key="8">
    <source>
        <dbReference type="EMBL" id="QDH91790.1"/>
    </source>
</evidence>
<dbReference type="Proteomes" id="UP000316777">
    <property type="component" value="Segment"/>
</dbReference>
<dbReference type="PANTHER" id="PTHR30313">
    <property type="entry name" value="DNA PRIMASE"/>
    <property type="match status" value="1"/>
</dbReference>
<keyword evidence="2" id="KW-0639">Primosome</keyword>
<evidence type="ECO:0000256" key="2">
    <source>
        <dbReference type="ARBA" id="ARBA00022515"/>
    </source>
</evidence>
<dbReference type="InterPro" id="IPR036977">
    <property type="entry name" value="DNA_primase_Znf_CHC2"/>
</dbReference>
<dbReference type="PANTHER" id="PTHR30313:SF2">
    <property type="entry name" value="DNA PRIMASE"/>
    <property type="match status" value="1"/>
</dbReference>
<dbReference type="Gene3D" id="3.90.580.10">
    <property type="entry name" value="Zinc finger, CHC2-type domain"/>
    <property type="match status" value="1"/>
</dbReference>
<evidence type="ECO:0000256" key="1">
    <source>
        <dbReference type="ARBA" id="ARBA00022478"/>
    </source>
</evidence>
<evidence type="ECO:0000256" key="5">
    <source>
        <dbReference type="ARBA" id="ARBA00022705"/>
    </source>
</evidence>
<dbReference type="GO" id="GO:0008270">
    <property type="term" value="F:zinc ion binding"/>
    <property type="evidence" value="ECO:0007669"/>
    <property type="project" value="InterPro"/>
</dbReference>
<dbReference type="RefSeq" id="YP_010059804.1">
    <property type="nucleotide sequence ID" value="NC_054727.1"/>
</dbReference>
<dbReference type="SUPFAM" id="SSF56731">
    <property type="entry name" value="DNA primase core"/>
    <property type="match status" value="1"/>
</dbReference>
<gene>
    <name evidence="8" type="primary">115</name>
    <name evidence="8" type="ORF">SEA_PHRAPPUCCINO_115</name>
</gene>
<keyword evidence="3" id="KW-0808">Transferase</keyword>
<proteinExistence type="predicted"/>
<keyword evidence="9" id="KW-1185">Reference proteome</keyword>
<dbReference type="InterPro" id="IPR050219">
    <property type="entry name" value="DnaG_primase"/>
</dbReference>
<keyword evidence="4" id="KW-0548">Nucleotidyltransferase</keyword>
<dbReference type="InterPro" id="IPR034154">
    <property type="entry name" value="TOPRIM_DnaG/twinkle"/>
</dbReference>
<dbReference type="GO" id="GO:0000428">
    <property type="term" value="C:DNA-directed RNA polymerase complex"/>
    <property type="evidence" value="ECO:0007669"/>
    <property type="project" value="UniProtKB-KW"/>
</dbReference>
<accession>A0A514DDV4</accession>
<dbReference type="KEGG" id="vg:64767036"/>
<dbReference type="GeneID" id="64767036"/>
<reference evidence="8 9" key="1">
    <citation type="submission" date="2019-05" db="EMBL/GenBank/DDBJ databases">
        <authorList>
            <person name="Pope W.H."/>
            <person name="Garlena R.A."/>
            <person name="Russell D.A."/>
            <person name="Jacobs-Sera D."/>
            <person name="Hatfull G.F."/>
        </authorList>
    </citation>
    <scope>NUCLEOTIDE SEQUENCE [LARGE SCALE GENOMIC DNA]</scope>
</reference>
<sequence length="351" mass="39532">MKTGLRELANKALYEEYRRRLDPRAILEHYSAQNCSELGGSEGTTEIVHSCLLDRVEPHHSNGDQSPSACLNIDKKLYVCYSNGWAGDLFHLVAKLEGKETLADALPVIGQFLTGTVSESDDLCARLEQLFARPDAALLDPPTYHERILDAWRGVHPYLYERGITDEAAAALRLGYDDRENRIVFPHFWDGKLVGWQKRTIPARAQWPGTWPDYPKYRNCSGMPKSETLYHYDAARAYTSAIIVESPMSVAKAVSLGLDNVVATFGAKVSEHQIAQMRDFKTVYVWFDSDPSGRAGERKIVEGLYRHVDVQVVLPEQDKDLGDYDTLDEVLGMLSTAVPAALRRAQYPRKR</sequence>
<dbReference type="SUPFAM" id="SSF57783">
    <property type="entry name" value="Zinc beta-ribbon"/>
    <property type="match status" value="1"/>
</dbReference>
<dbReference type="GO" id="GO:0003677">
    <property type="term" value="F:DNA binding"/>
    <property type="evidence" value="ECO:0007669"/>
    <property type="project" value="InterPro"/>
</dbReference>
<dbReference type="CDD" id="cd01029">
    <property type="entry name" value="TOPRIM_primases"/>
    <property type="match status" value="1"/>
</dbReference>
<dbReference type="SMART" id="SM00493">
    <property type="entry name" value="TOPRIM"/>
    <property type="match status" value="1"/>
</dbReference>
<evidence type="ECO:0000256" key="4">
    <source>
        <dbReference type="ARBA" id="ARBA00022695"/>
    </source>
</evidence>